<keyword evidence="3 6" id="KW-0812">Transmembrane</keyword>
<evidence type="ECO:0000313" key="8">
    <source>
        <dbReference type="Proteomes" id="UP000284676"/>
    </source>
</evidence>
<dbReference type="EMBL" id="QRHL01000001">
    <property type="protein sequence ID" value="RHF75100.1"/>
    <property type="molecule type" value="Genomic_DNA"/>
</dbReference>
<protein>
    <submittedName>
        <fullName evidence="7">Energy-coupling factor transporter transmembrane protein EcfT</fullName>
    </submittedName>
</protein>
<dbReference type="CDD" id="cd16914">
    <property type="entry name" value="EcfT"/>
    <property type="match status" value="1"/>
</dbReference>
<dbReference type="Pfam" id="PF02361">
    <property type="entry name" value="CbiQ"/>
    <property type="match status" value="1"/>
</dbReference>
<dbReference type="AlphaFoldDB" id="A0A414Q2S8"/>
<dbReference type="PANTHER" id="PTHR34857:SF2">
    <property type="entry name" value="SLL0384 PROTEIN"/>
    <property type="match status" value="1"/>
</dbReference>
<feature type="transmembrane region" description="Helical" evidence="6">
    <location>
        <begin position="50"/>
        <end position="71"/>
    </location>
</feature>
<evidence type="ECO:0000256" key="4">
    <source>
        <dbReference type="ARBA" id="ARBA00022989"/>
    </source>
</evidence>
<dbReference type="PANTHER" id="PTHR34857">
    <property type="entry name" value="SLL0384 PROTEIN"/>
    <property type="match status" value="1"/>
</dbReference>
<evidence type="ECO:0000256" key="6">
    <source>
        <dbReference type="SAM" id="Phobius"/>
    </source>
</evidence>
<comment type="caution">
    <text evidence="7">The sequence shown here is derived from an EMBL/GenBank/DDBJ whole genome shotgun (WGS) entry which is preliminary data.</text>
</comment>
<organism evidence="7 8">
    <name type="scientific">Fusobacterium mortiferum</name>
    <dbReference type="NCBI Taxonomy" id="850"/>
    <lineage>
        <taxon>Bacteria</taxon>
        <taxon>Fusobacteriati</taxon>
        <taxon>Fusobacteriota</taxon>
        <taxon>Fusobacteriia</taxon>
        <taxon>Fusobacteriales</taxon>
        <taxon>Fusobacteriaceae</taxon>
        <taxon>Fusobacterium</taxon>
    </lineage>
</organism>
<evidence type="ECO:0000313" key="7">
    <source>
        <dbReference type="EMBL" id="RHF75100.1"/>
    </source>
</evidence>
<gene>
    <name evidence="7" type="ORF">DW663_00720</name>
</gene>
<keyword evidence="2" id="KW-1003">Cell membrane</keyword>
<comment type="subcellular location">
    <subcellularLocation>
        <location evidence="1">Membrane</location>
        <topology evidence="1">Multi-pass membrane protein</topology>
    </subcellularLocation>
</comment>
<keyword evidence="4 6" id="KW-1133">Transmembrane helix</keyword>
<dbReference type="InterPro" id="IPR051611">
    <property type="entry name" value="ECF_transporter_component"/>
</dbReference>
<dbReference type="Proteomes" id="UP000284676">
    <property type="component" value="Unassembled WGS sequence"/>
</dbReference>
<name>A0A414Q2S8_FUSMR</name>
<evidence type="ECO:0000256" key="3">
    <source>
        <dbReference type="ARBA" id="ARBA00022692"/>
    </source>
</evidence>
<evidence type="ECO:0000256" key="5">
    <source>
        <dbReference type="ARBA" id="ARBA00023136"/>
    </source>
</evidence>
<evidence type="ECO:0000256" key="1">
    <source>
        <dbReference type="ARBA" id="ARBA00004141"/>
    </source>
</evidence>
<dbReference type="GO" id="GO:0005886">
    <property type="term" value="C:plasma membrane"/>
    <property type="evidence" value="ECO:0007669"/>
    <property type="project" value="UniProtKB-ARBA"/>
</dbReference>
<keyword evidence="5 6" id="KW-0472">Membrane</keyword>
<reference evidence="7 8" key="1">
    <citation type="submission" date="2018-08" db="EMBL/GenBank/DDBJ databases">
        <title>A genome reference for cultivated species of the human gut microbiota.</title>
        <authorList>
            <person name="Zou Y."/>
            <person name="Xue W."/>
            <person name="Luo G."/>
        </authorList>
    </citation>
    <scope>NUCLEOTIDE SEQUENCE [LARGE SCALE GENOMIC DNA]</scope>
    <source>
        <strain evidence="7 8">AM25-1</strain>
    </source>
</reference>
<feature type="transmembrane region" description="Helical" evidence="6">
    <location>
        <begin position="99"/>
        <end position="115"/>
    </location>
</feature>
<proteinExistence type="predicted"/>
<evidence type="ECO:0000256" key="2">
    <source>
        <dbReference type="ARBA" id="ARBA00022475"/>
    </source>
</evidence>
<feature type="transmembrane region" description="Helical" evidence="6">
    <location>
        <begin position="212"/>
        <end position="229"/>
    </location>
</feature>
<dbReference type="InterPro" id="IPR003339">
    <property type="entry name" value="ABC/ECF_trnsptr_transmembrane"/>
</dbReference>
<sequence length="231" mass="26456">MSKLNPGYKGLTIFLISLILSFEYNYYINFSIFLISILLMIISKVNIKKLCISFLPVIIMALGIFFTGYFYGSEEVSTNINDMTKIVVTMENSESGLQLSARVLAYAGLGFLFVYTTNPRHFILSLMQQFKLSEKFAYGIMAAYNFIPIVKNEYRNISYAYRARGVKRNLFMLPMLVTAIRASENIAMAMESKGFQVGSKRSQYVKLKVNKIDYLLLIFLPSLILFLVIKF</sequence>
<accession>A0A414Q2S8</accession>
<feature type="transmembrane region" description="Helical" evidence="6">
    <location>
        <begin position="24"/>
        <end position="43"/>
    </location>
</feature>